<dbReference type="PANTHER" id="PTHR30349">
    <property type="entry name" value="PHAGE INTEGRASE-RELATED"/>
    <property type="match status" value="1"/>
</dbReference>
<gene>
    <name evidence="6" type="ORF">C7H19_24455</name>
</gene>
<proteinExistence type="predicted"/>
<keyword evidence="1 3" id="KW-0238">DNA-binding</keyword>
<evidence type="ECO:0000313" key="6">
    <source>
        <dbReference type="EMBL" id="PSF29178.1"/>
    </source>
</evidence>
<dbReference type="GO" id="GO:0006310">
    <property type="term" value="P:DNA recombination"/>
    <property type="evidence" value="ECO:0007669"/>
    <property type="project" value="UniProtKB-KW"/>
</dbReference>
<evidence type="ECO:0000259" key="4">
    <source>
        <dbReference type="PROSITE" id="PS51898"/>
    </source>
</evidence>
<comment type="caution">
    <text evidence="6">The sequence shown here is derived from an EMBL/GenBank/DDBJ whole genome shotgun (WGS) entry which is preliminary data.</text>
</comment>
<dbReference type="AlphaFoldDB" id="A0A2T1LQP5"/>
<dbReference type="EMBL" id="PXOH01000066">
    <property type="protein sequence ID" value="PSF29178.1"/>
    <property type="molecule type" value="Genomic_DNA"/>
</dbReference>
<dbReference type="SUPFAM" id="SSF56349">
    <property type="entry name" value="DNA breaking-rejoining enzymes"/>
    <property type="match status" value="1"/>
</dbReference>
<dbReference type="InterPro" id="IPR050090">
    <property type="entry name" value="Tyrosine_recombinase_XerCD"/>
</dbReference>
<protein>
    <submittedName>
        <fullName evidence="6">Integrase</fullName>
    </submittedName>
</protein>
<evidence type="ECO:0000256" key="2">
    <source>
        <dbReference type="ARBA" id="ARBA00023172"/>
    </source>
</evidence>
<dbReference type="InterPro" id="IPR002104">
    <property type="entry name" value="Integrase_catalytic"/>
</dbReference>
<reference evidence="6 7" key="1">
    <citation type="submission" date="2018-03" db="EMBL/GenBank/DDBJ databases">
        <title>The ancient ancestry and fast evolution of plastids.</title>
        <authorList>
            <person name="Moore K.R."/>
            <person name="Magnabosco C."/>
            <person name="Momper L."/>
            <person name="Gold D.A."/>
            <person name="Bosak T."/>
            <person name="Fournier G.P."/>
        </authorList>
    </citation>
    <scope>NUCLEOTIDE SEQUENCE [LARGE SCALE GENOMIC DNA]</scope>
    <source>
        <strain evidence="6 7">CCALA 016</strain>
    </source>
</reference>
<evidence type="ECO:0000256" key="1">
    <source>
        <dbReference type="ARBA" id="ARBA00023125"/>
    </source>
</evidence>
<organism evidence="6 7">
    <name type="scientific">Aphanothece hegewaldii CCALA 016</name>
    <dbReference type="NCBI Taxonomy" id="2107694"/>
    <lineage>
        <taxon>Bacteria</taxon>
        <taxon>Bacillati</taxon>
        <taxon>Cyanobacteriota</taxon>
        <taxon>Cyanophyceae</taxon>
        <taxon>Oscillatoriophycideae</taxon>
        <taxon>Chroococcales</taxon>
        <taxon>Aphanothecaceae</taxon>
        <taxon>Aphanothece</taxon>
    </lineage>
</organism>
<dbReference type="Gene3D" id="1.10.150.130">
    <property type="match status" value="1"/>
</dbReference>
<dbReference type="InterPro" id="IPR013762">
    <property type="entry name" value="Integrase-like_cat_sf"/>
</dbReference>
<keyword evidence="7" id="KW-1185">Reference proteome</keyword>
<reference evidence="6 7" key="2">
    <citation type="submission" date="2018-03" db="EMBL/GenBank/DDBJ databases">
        <authorList>
            <person name="Keele B.F."/>
        </authorList>
    </citation>
    <scope>NUCLEOTIDE SEQUENCE [LARGE SCALE GENOMIC DNA]</scope>
    <source>
        <strain evidence="6 7">CCALA 016</strain>
    </source>
</reference>
<feature type="domain" description="Core-binding (CB)" evidence="5">
    <location>
        <begin position="14"/>
        <end position="89"/>
    </location>
</feature>
<evidence type="ECO:0000313" key="7">
    <source>
        <dbReference type="Proteomes" id="UP000239001"/>
    </source>
</evidence>
<dbReference type="Proteomes" id="UP000239001">
    <property type="component" value="Unassembled WGS sequence"/>
</dbReference>
<evidence type="ECO:0000259" key="5">
    <source>
        <dbReference type="PROSITE" id="PS51900"/>
    </source>
</evidence>
<keyword evidence="2" id="KW-0233">DNA recombination</keyword>
<accession>A0A2T1LQP5</accession>
<sequence length="281" mass="31801">MLTPKGTQVLTNATNDDEIILSWLSGKAKTTKVSYYSTAKQFREFIGKPLSDVMIEDLNLWCDRLKMTYKPVTVQDKILIIKSLYSYCFSVGYLQNNIMALIKTPKVKDDLAQRILDEREVKLLINATSNHRDKVILALMYGCGLRVSEVSELTWGDLKNGKLTVYGKGNKTRTVIVPESVIMMLLNLKPHPKLPYMFTSRSQTRLSRVSIFKMVKKCAEMSGLSDKISPHFLRHSHASHSLKNGANVRLVQASLGHSSVTTTERYLHIDPDECSSQFINL</sequence>
<dbReference type="InterPro" id="IPR010998">
    <property type="entry name" value="Integrase_recombinase_N"/>
</dbReference>
<dbReference type="RefSeq" id="WP_106459518.1">
    <property type="nucleotide sequence ID" value="NZ_PXOH01000066.1"/>
</dbReference>
<name>A0A2T1LQP5_9CHRO</name>
<dbReference type="PROSITE" id="PS51898">
    <property type="entry name" value="TYR_RECOMBINASE"/>
    <property type="match status" value="1"/>
</dbReference>
<dbReference type="Pfam" id="PF00589">
    <property type="entry name" value="Phage_integrase"/>
    <property type="match status" value="1"/>
</dbReference>
<dbReference type="Gene3D" id="1.10.443.10">
    <property type="entry name" value="Intergrase catalytic core"/>
    <property type="match status" value="1"/>
</dbReference>
<dbReference type="InterPro" id="IPR044068">
    <property type="entry name" value="CB"/>
</dbReference>
<dbReference type="PROSITE" id="PS51900">
    <property type="entry name" value="CB"/>
    <property type="match status" value="1"/>
</dbReference>
<dbReference type="PANTHER" id="PTHR30349:SF81">
    <property type="entry name" value="TYROSINE RECOMBINASE XERC"/>
    <property type="match status" value="1"/>
</dbReference>
<feature type="domain" description="Tyr recombinase" evidence="4">
    <location>
        <begin position="110"/>
        <end position="279"/>
    </location>
</feature>
<dbReference type="GO" id="GO:0015074">
    <property type="term" value="P:DNA integration"/>
    <property type="evidence" value="ECO:0007669"/>
    <property type="project" value="InterPro"/>
</dbReference>
<dbReference type="InterPro" id="IPR011010">
    <property type="entry name" value="DNA_brk_join_enz"/>
</dbReference>
<dbReference type="GO" id="GO:0003677">
    <property type="term" value="F:DNA binding"/>
    <property type="evidence" value="ECO:0007669"/>
    <property type="project" value="UniProtKB-UniRule"/>
</dbReference>
<dbReference type="OrthoDB" id="9784359at2"/>
<evidence type="ECO:0000256" key="3">
    <source>
        <dbReference type="PROSITE-ProRule" id="PRU01248"/>
    </source>
</evidence>